<dbReference type="AlphaFoldDB" id="A0A8J2X080"/>
<dbReference type="Pfam" id="PF02114">
    <property type="entry name" value="Phosducin"/>
    <property type="match status" value="1"/>
</dbReference>
<feature type="region of interest" description="Disordered" evidence="2">
    <location>
        <begin position="15"/>
        <end position="71"/>
    </location>
</feature>
<organism evidence="4 5">
    <name type="scientific">Pelagomonas calceolata</name>
    <dbReference type="NCBI Taxonomy" id="35677"/>
    <lineage>
        <taxon>Eukaryota</taxon>
        <taxon>Sar</taxon>
        <taxon>Stramenopiles</taxon>
        <taxon>Ochrophyta</taxon>
        <taxon>Pelagophyceae</taxon>
        <taxon>Pelagomonadales</taxon>
        <taxon>Pelagomonadaceae</taxon>
        <taxon>Pelagomonas</taxon>
    </lineage>
</organism>
<comment type="similarity">
    <text evidence="1">Belongs to the phosducin family.</text>
</comment>
<accession>A0A8J2X080</accession>
<proteinExistence type="inferred from homology"/>
<sequence length="303" mass="33111">MGDWGLEDKMLRRNIPGRYGTWASDDDDTRDDDEDDAASVPDDPEPEPEESRAVPEALRYGEAPAAAGKTGVKATLAQYRYFKKMQRAEILWNKVDREAKMLEVAAGVVRDAPPPPPPPRKDPDARTESASSESDDDDEFLESYRKKRLAELKAEKATPTFGAFNATASKQEYLDALATKDAVVVVHLHEPNYGPCRRLNGALAALAARRRDVRFLGLALGEAGEALQGYDVETLPTLVVYQHGEVVETLFRVGSDLAPSYDNADVESLLDTVPAFAGDGPVAPPPPARPVCDPRTGPPRRLM</sequence>
<protein>
    <recommendedName>
        <fullName evidence="3">Thioredoxin domain-containing protein</fullName>
    </recommendedName>
</protein>
<dbReference type="Gene3D" id="3.40.30.10">
    <property type="entry name" value="Glutaredoxin"/>
    <property type="match status" value="1"/>
</dbReference>
<dbReference type="Proteomes" id="UP000789595">
    <property type="component" value="Unassembled WGS sequence"/>
</dbReference>
<name>A0A8J2X080_9STRA</name>
<dbReference type="EMBL" id="CAKKNE010000002">
    <property type="protein sequence ID" value="CAH0368951.1"/>
    <property type="molecule type" value="Genomic_DNA"/>
</dbReference>
<evidence type="ECO:0000256" key="1">
    <source>
        <dbReference type="ARBA" id="ARBA00009686"/>
    </source>
</evidence>
<dbReference type="PROSITE" id="PS51352">
    <property type="entry name" value="THIOREDOXIN_2"/>
    <property type="match status" value="1"/>
</dbReference>
<dbReference type="InterPro" id="IPR013766">
    <property type="entry name" value="Thioredoxin_domain"/>
</dbReference>
<feature type="domain" description="Thioredoxin" evidence="3">
    <location>
        <begin position="152"/>
        <end position="275"/>
    </location>
</feature>
<comment type="caution">
    <text evidence="4">The sequence shown here is derived from an EMBL/GenBank/DDBJ whole genome shotgun (WGS) entry which is preliminary data.</text>
</comment>
<feature type="region of interest" description="Disordered" evidence="2">
    <location>
        <begin position="106"/>
        <end position="140"/>
    </location>
</feature>
<dbReference type="InterPro" id="IPR036249">
    <property type="entry name" value="Thioredoxin-like_sf"/>
</dbReference>
<dbReference type="OrthoDB" id="70588at2759"/>
<dbReference type="PANTHER" id="PTHR46052:SF1">
    <property type="entry name" value="PHOSDUCIN-LIKE PROTEIN"/>
    <property type="match status" value="1"/>
</dbReference>
<evidence type="ECO:0000256" key="2">
    <source>
        <dbReference type="SAM" id="MobiDB-lite"/>
    </source>
</evidence>
<reference evidence="4" key="1">
    <citation type="submission" date="2021-11" db="EMBL/GenBank/DDBJ databases">
        <authorList>
            <consortium name="Genoscope - CEA"/>
            <person name="William W."/>
        </authorList>
    </citation>
    <scope>NUCLEOTIDE SEQUENCE</scope>
</reference>
<evidence type="ECO:0000259" key="3">
    <source>
        <dbReference type="PROSITE" id="PS51352"/>
    </source>
</evidence>
<dbReference type="PANTHER" id="PTHR46052">
    <property type="entry name" value="PHOSDUCIN-LIKE PROTEIN"/>
    <property type="match status" value="1"/>
</dbReference>
<evidence type="ECO:0000313" key="5">
    <source>
        <dbReference type="Proteomes" id="UP000789595"/>
    </source>
</evidence>
<evidence type="ECO:0000313" key="4">
    <source>
        <dbReference type="EMBL" id="CAH0368951.1"/>
    </source>
</evidence>
<dbReference type="InterPro" id="IPR051499">
    <property type="entry name" value="Phosducin-like_reg"/>
</dbReference>
<feature type="region of interest" description="Disordered" evidence="2">
    <location>
        <begin position="277"/>
        <end position="303"/>
    </location>
</feature>
<feature type="compositionally biased region" description="Acidic residues" evidence="2">
    <location>
        <begin position="24"/>
        <end position="48"/>
    </location>
</feature>
<keyword evidence="5" id="KW-1185">Reference proteome</keyword>
<dbReference type="InterPro" id="IPR024253">
    <property type="entry name" value="Phosducin_thioredoxin-like_dom"/>
</dbReference>
<gene>
    <name evidence="4" type="ORF">PECAL_2P20520</name>
</gene>
<dbReference type="SUPFAM" id="SSF52833">
    <property type="entry name" value="Thioredoxin-like"/>
    <property type="match status" value="1"/>
</dbReference>